<dbReference type="SMART" id="SM00268">
    <property type="entry name" value="ACTIN"/>
    <property type="match status" value="1"/>
</dbReference>
<dbReference type="Proteomes" id="UP001165065">
    <property type="component" value="Unassembled WGS sequence"/>
</dbReference>
<comment type="similarity">
    <text evidence="2">Belongs to the actin family.</text>
</comment>
<accession>A0A9W7GLF5</accession>
<feature type="region of interest" description="Disordered" evidence="3">
    <location>
        <begin position="47"/>
        <end position="66"/>
    </location>
</feature>
<dbReference type="PRINTS" id="PR00190">
    <property type="entry name" value="ACTIN"/>
</dbReference>
<feature type="compositionally biased region" description="Basic and acidic residues" evidence="3">
    <location>
        <begin position="50"/>
        <end position="62"/>
    </location>
</feature>
<dbReference type="OrthoDB" id="186715at2759"/>
<dbReference type="InterPro" id="IPR043129">
    <property type="entry name" value="ATPase_NBD"/>
</dbReference>
<organism evidence="4 5">
    <name type="scientific">Triparma columacea</name>
    <dbReference type="NCBI Taxonomy" id="722753"/>
    <lineage>
        <taxon>Eukaryota</taxon>
        <taxon>Sar</taxon>
        <taxon>Stramenopiles</taxon>
        <taxon>Ochrophyta</taxon>
        <taxon>Bolidophyceae</taxon>
        <taxon>Parmales</taxon>
        <taxon>Triparmaceae</taxon>
        <taxon>Triparma</taxon>
    </lineage>
</organism>
<dbReference type="InterPro" id="IPR004000">
    <property type="entry name" value="Actin"/>
</dbReference>
<evidence type="ECO:0000256" key="1">
    <source>
        <dbReference type="ARBA" id="ARBA00049360"/>
    </source>
</evidence>
<comment type="caution">
    <text evidence="4">The sequence shown here is derived from an EMBL/GenBank/DDBJ whole genome shotgun (WGS) entry which is preliminary data.</text>
</comment>
<proteinExistence type="inferred from homology"/>
<sequence length="386" mass="41776">MTDLHLQPIVMDIGSLSSKVGFAGGTSPKYTYDSILGRIKHKRVIPGGALEKETSNKGRNEDNDVYCGQSVSNHPGAFTLSQPISYNGAVESHSDLHTLVNHGLSKLNVLSASTEHPVLLTENPTAVNLVGNRCSLAEFMFEYLNSPAIFFGPAGVLSLYSTGKTTGVVLDIGDSGCQVTPIYEGLGLHHSILGSSIGGRRTTDVLQKLLTRSTGLSLTTSAEYHMVRRMKEDCCYVSVDTSSTEDAQWLLPDGTPVTLPPTLRTQPAEVLFNPSEYTGSEEPGVHRLLHRSVMSCDVDVRARLFESIELVGGGTMMPGLPERVLKEVRGLSPPHTTLRLSATEERKNAAWVGGSILASLSTFKGMWVSKERWREEGGGCMRDAML</sequence>
<dbReference type="SUPFAM" id="SSF53067">
    <property type="entry name" value="Actin-like ATPase domain"/>
    <property type="match status" value="2"/>
</dbReference>
<reference evidence="5" key="1">
    <citation type="journal article" date="2023" name="Commun. Biol.">
        <title>Genome analysis of Parmales, the sister group of diatoms, reveals the evolutionary specialization of diatoms from phago-mixotrophs to photoautotrophs.</title>
        <authorList>
            <person name="Ban H."/>
            <person name="Sato S."/>
            <person name="Yoshikawa S."/>
            <person name="Yamada K."/>
            <person name="Nakamura Y."/>
            <person name="Ichinomiya M."/>
            <person name="Sato N."/>
            <person name="Blanc-Mathieu R."/>
            <person name="Endo H."/>
            <person name="Kuwata A."/>
            <person name="Ogata H."/>
        </authorList>
    </citation>
    <scope>NUCLEOTIDE SEQUENCE [LARGE SCALE GENOMIC DNA]</scope>
</reference>
<gene>
    <name evidence="4" type="ORF">TrCOL_g5339</name>
</gene>
<protein>
    <recommendedName>
        <fullName evidence="6">Actin</fullName>
    </recommendedName>
</protein>
<comment type="catalytic activity">
    <reaction evidence="1">
        <text>ATP + H2O = ADP + phosphate + H(+)</text>
        <dbReference type="Rhea" id="RHEA:13065"/>
        <dbReference type="ChEBI" id="CHEBI:15377"/>
        <dbReference type="ChEBI" id="CHEBI:15378"/>
        <dbReference type="ChEBI" id="CHEBI:30616"/>
        <dbReference type="ChEBI" id="CHEBI:43474"/>
        <dbReference type="ChEBI" id="CHEBI:456216"/>
    </reaction>
</comment>
<dbReference type="Gene3D" id="3.90.640.10">
    <property type="entry name" value="Actin, Chain A, domain 4"/>
    <property type="match status" value="1"/>
</dbReference>
<keyword evidence="5" id="KW-1185">Reference proteome</keyword>
<dbReference type="EMBL" id="BRYA01000363">
    <property type="protein sequence ID" value="GMI47857.1"/>
    <property type="molecule type" value="Genomic_DNA"/>
</dbReference>
<name>A0A9W7GLF5_9STRA</name>
<evidence type="ECO:0000256" key="3">
    <source>
        <dbReference type="SAM" id="MobiDB-lite"/>
    </source>
</evidence>
<dbReference type="FunFam" id="3.30.420.40:FF:000502">
    <property type="entry name" value="Actin-Related Proteins"/>
    <property type="match status" value="1"/>
</dbReference>
<evidence type="ECO:0000313" key="5">
    <source>
        <dbReference type="Proteomes" id="UP001165065"/>
    </source>
</evidence>
<evidence type="ECO:0000256" key="2">
    <source>
        <dbReference type="RuleBase" id="RU000487"/>
    </source>
</evidence>
<dbReference type="Pfam" id="PF00022">
    <property type="entry name" value="Actin"/>
    <property type="match status" value="1"/>
</dbReference>
<evidence type="ECO:0000313" key="4">
    <source>
        <dbReference type="EMBL" id="GMI47857.1"/>
    </source>
</evidence>
<dbReference type="Gene3D" id="3.30.420.40">
    <property type="match status" value="2"/>
</dbReference>
<dbReference type="PANTHER" id="PTHR11937">
    <property type="entry name" value="ACTIN"/>
    <property type="match status" value="1"/>
</dbReference>
<evidence type="ECO:0008006" key="6">
    <source>
        <dbReference type="Google" id="ProtNLM"/>
    </source>
</evidence>
<dbReference type="AlphaFoldDB" id="A0A9W7GLF5"/>